<evidence type="ECO:0000313" key="3">
    <source>
        <dbReference type="Proteomes" id="UP001271007"/>
    </source>
</evidence>
<protein>
    <recommendedName>
        <fullName evidence="1">AB hydrolase-1 domain-containing protein</fullName>
    </recommendedName>
</protein>
<dbReference type="PANTHER" id="PTHR43329">
    <property type="entry name" value="EPOXIDE HYDROLASE"/>
    <property type="match status" value="1"/>
</dbReference>
<name>A0AAJ0G600_9PEZI</name>
<dbReference type="SUPFAM" id="SSF53474">
    <property type="entry name" value="alpha/beta-Hydrolases"/>
    <property type="match status" value="1"/>
</dbReference>
<reference evidence="2" key="1">
    <citation type="submission" date="2023-04" db="EMBL/GenBank/DDBJ databases">
        <title>Black Yeasts Isolated from many extreme environments.</title>
        <authorList>
            <person name="Coleine C."/>
            <person name="Stajich J.E."/>
            <person name="Selbmann L."/>
        </authorList>
    </citation>
    <scope>NUCLEOTIDE SEQUENCE</scope>
    <source>
        <strain evidence="2">CCFEE 5312</strain>
    </source>
</reference>
<dbReference type="InterPro" id="IPR000073">
    <property type="entry name" value="AB_hydrolase_1"/>
</dbReference>
<keyword evidence="3" id="KW-1185">Reference proteome</keyword>
<evidence type="ECO:0000313" key="2">
    <source>
        <dbReference type="EMBL" id="KAK3049854.1"/>
    </source>
</evidence>
<dbReference type="InterPro" id="IPR029058">
    <property type="entry name" value="AB_hydrolase_fold"/>
</dbReference>
<feature type="domain" description="AB hydrolase-1" evidence="1">
    <location>
        <begin position="88"/>
        <end position="407"/>
    </location>
</feature>
<comment type="caution">
    <text evidence="2">The sequence shown here is derived from an EMBL/GenBank/DDBJ whole genome shotgun (WGS) entry which is preliminary data.</text>
</comment>
<sequence length="454" mass="50141">MQLSLTSVLGLFEGLASLAFLTVLAIIDKVKNPPLPHDEAIKTEQALHDLWSLNSTSQDVSHNFLQVPRGLQLHYLSPSNEKRRRDLIIFLHGFPDSCYLWAHMLASPLSEHASLVSVDLPGYGGSDGLPNYGPGQMLNTMESAIKELRLQYGIDESSDNKRGQCIVVGHDWGGIVASRVAAGTEGLIDHLVLVNSLFPRHALDMAKAKISRARELLRTRPSGFIRMAKEEAACVVSQLAKSHYTFMFNLPFISAARLSFVVRFLLRACHKMADAGLTHPRGPARSMAASLGPGVAQCKDYQSNATYSASVLARAMSQPDGIWDERIRLYKERLMTARWNPAYARDRAEARDEGCIRCSTTVIFGIEDQALDPRLMVDGIDAYVRPESGFKGHVVKLSGVGHWSPLHSDCVQVLNEVLVWQVSTPHPSASSSNSFSDRLQSATKTRQIAVRIMR</sequence>
<dbReference type="Gene3D" id="3.40.50.1820">
    <property type="entry name" value="alpha/beta hydrolase"/>
    <property type="match status" value="1"/>
</dbReference>
<dbReference type="AlphaFoldDB" id="A0AAJ0G600"/>
<proteinExistence type="predicted"/>
<organism evidence="2 3">
    <name type="scientific">Extremus antarcticus</name>
    <dbReference type="NCBI Taxonomy" id="702011"/>
    <lineage>
        <taxon>Eukaryota</taxon>
        <taxon>Fungi</taxon>
        <taxon>Dikarya</taxon>
        <taxon>Ascomycota</taxon>
        <taxon>Pezizomycotina</taxon>
        <taxon>Dothideomycetes</taxon>
        <taxon>Dothideomycetidae</taxon>
        <taxon>Mycosphaerellales</taxon>
        <taxon>Extremaceae</taxon>
        <taxon>Extremus</taxon>
    </lineage>
</organism>
<dbReference type="Pfam" id="PF12697">
    <property type="entry name" value="Abhydrolase_6"/>
    <property type="match status" value="1"/>
</dbReference>
<dbReference type="Proteomes" id="UP001271007">
    <property type="component" value="Unassembled WGS sequence"/>
</dbReference>
<dbReference type="EMBL" id="JAWDJX010000036">
    <property type="protein sequence ID" value="KAK3049854.1"/>
    <property type="molecule type" value="Genomic_DNA"/>
</dbReference>
<accession>A0AAJ0G600</accession>
<evidence type="ECO:0000259" key="1">
    <source>
        <dbReference type="Pfam" id="PF12697"/>
    </source>
</evidence>
<gene>
    <name evidence="2" type="ORF">LTR09_008774</name>
</gene>